<protein>
    <submittedName>
        <fullName evidence="1">Uncharacterized protein</fullName>
    </submittedName>
</protein>
<accession>X0WIE2</accession>
<dbReference type="EMBL" id="BARS01046583">
    <property type="protein sequence ID" value="GAG30759.1"/>
    <property type="molecule type" value="Genomic_DNA"/>
</dbReference>
<name>X0WIE2_9ZZZZ</name>
<dbReference type="AlphaFoldDB" id="X0WIE2"/>
<evidence type="ECO:0000313" key="1">
    <source>
        <dbReference type="EMBL" id="GAG30759.1"/>
    </source>
</evidence>
<sequence>MAQQEFNIDLQSSIVPMLSKEQKRTVINPSPGEKPEPPGIAYLHNVMPTKQGYTSVGFNTLIAAATDPTSLFETVRIIYGDERGRIHLAWDDTGRMYALRPGETTWLNLPDTTPATAQASFGATEGVTVGTVNGISYICYGGEAEIIDPSKVWTYNEGDDDLDVVSLPALDLDDVIGITSS</sequence>
<gene>
    <name evidence="1" type="ORF">S01H1_70096</name>
</gene>
<feature type="non-terminal residue" evidence="1">
    <location>
        <position position="181"/>
    </location>
</feature>
<comment type="caution">
    <text evidence="1">The sequence shown here is derived from an EMBL/GenBank/DDBJ whole genome shotgun (WGS) entry which is preliminary data.</text>
</comment>
<reference evidence="1" key="1">
    <citation type="journal article" date="2014" name="Front. Microbiol.">
        <title>High frequency of phylogenetically diverse reductive dehalogenase-homologous genes in deep subseafloor sedimentary metagenomes.</title>
        <authorList>
            <person name="Kawai M."/>
            <person name="Futagami T."/>
            <person name="Toyoda A."/>
            <person name="Takaki Y."/>
            <person name="Nishi S."/>
            <person name="Hori S."/>
            <person name="Arai W."/>
            <person name="Tsubouchi T."/>
            <person name="Morono Y."/>
            <person name="Uchiyama I."/>
            <person name="Ito T."/>
            <person name="Fujiyama A."/>
            <person name="Inagaki F."/>
            <person name="Takami H."/>
        </authorList>
    </citation>
    <scope>NUCLEOTIDE SEQUENCE</scope>
    <source>
        <strain evidence="1">Expedition CK06-06</strain>
    </source>
</reference>
<proteinExistence type="predicted"/>
<organism evidence="1">
    <name type="scientific">marine sediment metagenome</name>
    <dbReference type="NCBI Taxonomy" id="412755"/>
    <lineage>
        <taxon>unclassified sequences</taxon>
        <taxon>metagenomes</taxon>
        <taxon>ecological metagenomes</taxon>
    </lineage>
</organism>